<reference evidence="9 10" key="1">
    <citation type="submission" date="2019-07" db="EMBL/GenBank/DDBJ databases">
        <title>Whole genome shotgun sequence of Aeromicrobium flavum NBRC 107625.</title>
        <authorList>
            <person name="Hosoyama A."/>
            <person name="Uohara A."/>
            <person name="Ohji S."/>
            <person name="Ichikawa N."/>
        </authorList>
    </citation>
    <scope>NUCLEOTIDE SEQUENCE [LARGE SCALE GENOMIC DNA]</scope>
    <source>
        <strain evidence="9 10">NBRC 107625</strain>
    </source>
</reference>
<proteinExistence type="inferred from homology"/>
<evidence type="ECO:0000313" key="10">
    <source>
        <dbReference type="Proteomes" id="UP000321769"/>
    </source>
</evidence>
<dbReference type="OrthoDB" id="4543034at2"/>
<organism evidence="9 10">
    <name type="scientific">Aeromicrobium flavum</name>
    <dbReference type="NCBI Taxonomy" id="416568"/>
    <lineage>
        <taxon>Bacteria</taxon>
        <taxon>Bacillati</taxon>
        <taxon>Actinomycetota</taxon>
        <taxon>Actinomycetes</taxon>
        <taxon>Propionibacteriales</taxon>
        <taxon>Nocardioidaceae</taxon>
        <taxon>Aeromicrobium</taxon>
    </lineage>
</organism>
<keyword evidence="5 7" id="KW-1133">Transmembrane helix</keyword>
<feature type="domain" description="ABC transmembrane type-1" evidence="8">
    <location>
        <begin position="66"/>
        <end position="251"/>
    </location>
</feature>
<evidence type="ECO:0000256" key="4">
    <source>
        <dbReference type="ARBA" id="ARBA00022692"/>
    </source>
</evidence>
<dbReference type="RefSeq" id="WP_146828232.1">
    <property type="nucleotide sequence ID" value="NZ_BAAAYQ010000006.1"/>
</dbReference>
<dbReference type="AlphaFoldDB" id="A0A512HYA2"/>
<evidence type="ECO:0000256" key="7">
    <source>
        <dbReference type="RuleBase" id="RU363032"/>
    </source>
</evidence>
<keyword evidence="2 7" id="KW-0813">Transport</keyword>
<evidence type="ECO:0000256" key="5">
    <source>
        <dbReference type="ARBA" id="ARBA00022989"/>
    </source>
</evidence>
<accession>A0A512HYA2</accession>
<dbReference type="PROSITE" id="PS50928">
    <property type="entry name" value="ABC_TM1"/>
    <property type="match status" value="1"/>
</dbReference>
<evidence type="ECO:0000313" key="9">
    <source>
        <dbReference type="EMBL" id="GEO90360.1"/>
    </source>
</evidence>
<protein>
    <submittedName>
        <fullName evidence="9">Amino acid ABC transporter permease</fullName>
    </submittedName>
</protein>
<dbReference type="GO" id="GO:0043190">
    <property type="term" value="C:ATP-binding cassette (ABC) transporter complex"/>
    <property type="evidence" value="ECO:0007669"/>
    <property type="project" value="InterPro"/>
</dbReference>
<dbReference type="PANTHER" id="PTHR30614:SF21">
    <property type="entry name" value="AMINO ACID ABC TRANSPORTER PERMEASE"/>
    <property type="match status" value="1"/>
</dbReference>
<keyword evidence="6 7" id="KW-0472">Membrane</keyword>
<comment type="similarity">
    <text evidence="7">Belongs to the binding-protein-dependent transport system permease family.</text>
</comment>
<comment type="subcellular location">
    <subcellularLocation>
        <location evidence="1 7">Cell membrane</location>
        <topology evidence="1 7">Multi-pass membrane protein</topology>
    </subcellularLocation>
</comment>
<feature type="transmembrane region" description="Helical" evidence="7">
    <location>
        <begin position="66"/>
        <end position="90"/>
    </location>
</feature>
<dbReference type="SUPFAM" id="SSF161098">
    <property type="entry name" value="MetI-like"/>
    <property type="match status" value="1"/>
</dbReference>
<dbReference type="Pfam" id="PF00528">
    <property type="entry name" value="BPD_transp_1"/>
    <property type="match status" value="1"/>
</dbReference>
<sequence>MSAVLFDVPGPRARRRHRILSILTIVGVIAVLGLIGWRFASTGQFAYELWEVFLTPAYVEFIAEGLFYTILAAVMAIAGALVVGMAFGVGKLSDHAWIRWPSWLFVEFFRAVPLYILITYLWALYKFQIELLAPLVIGLILYNGSVLAETVRAGINAVPKGQVEAAYALGMRKGAVMRIVQLPQAIKIMTPSIISQCIVALKDTSLGYIIVAPGLTYAGRQIWREFENHLQVALVLGVIYILLNSLLELLGRFAQRRLTESRSVPNDVVTDQLALARR</sequence>
<dbReference type="Proteomes" id="UP000321769">
    <property type="component" value="Unassembled WGS sequence"/>
</dbReference>
<feature type="transmembrane region" description="Helical" evidence="7">
    <location>
        <begin position="102"/>
        <end position="125"/>
    </location>
</feature>
<keyword evidence="3" id="KW-1003">Cell membrane</keyword>
<evidence type="ECO:0000256" key="6">
    <source>
        <dbReference type="ARBA" id="ARBA00023136"/>
    </source>
</evidence>
<evidence type="ECO:0000256" key="3">
    <source>
        <dbReference type="ARBA" id="ARBA00022475"/>
    </source>
</evidence>
<keyword evidence="10" id="KW-1185">Reference proteome</keyword>
<comment type="caution">
    <text evidence="9">The sequence shown here is derived from an EMBL/GenBank/DDBJ whole genome shotgun (WGS) entry which is preliminary data.</text>
</comment>
<gene>
    <name evidence="9" type="ORF">AFL01nite_26870</name>
</gene>
<feature type="transmembrane region" description="Helical" evidence="7">
    <location>
        <begin position="131"/>
        <end position="151"/>
    </location>
</feature>
<evidence type="ECO:0000259" key="8">
    <source>
        <dbReference type="PROSITE" id="PS50928"/>
    </source>
</evidence>
<dbReference type="GO" id="GO:0022857">
    <property type="term" value="F:transmembrane transporter activity"/>
    <property type="evidence" value="ECO:0007669"/>
    <property type="project" value="InterPro"/>
</dbReference>
<dbReference type="GO" id="GO:0006865">
    <property type="term" value="P:amino acid transport"/>
    <property type="evidence" value="ECO:0007669"/>
    <property type="project" value="TreeGrafter"/>
</dbReference>
<feature type="transmembrane region" description="Helical" evidence="7">
    <location>
        <begin position="205"/>
        <end position="223"/>
    </location>
</feature>
<name>A0A512HYA2_9ACTN</name>
<dbReference type="EMBL" id="BJZQ01000017">
    <property type="protein sequence ID" value="GEO90360.1"/>
    <property type="molecule type" value="Genomic_DNA"/>
</dbReference>
<feature type="transmembrane region" description="Helical" evidence="7">
    <location>
        <begin position="229"/>
        <end position="247"/>
    </location>
</feature>
<feature type="transmembrane region" description="Helical" evidence="7">
    <location>
        <begin position="20"/>
        <end position="40"/>
    </location>
</feature>
<dbReference type="Gene3D" id="1.10.3720.10">
    <property type="entry name" value="MetI-like"/>
    <property type="match status" value="1"/>
</dbReference>
<dbReference type="PANTHER" id="PTHR30614">
    <property type="entry name" value="MEMBRANE COMPONENT OF AMINO ACID ABC TRANSPORTER"/>
    <property type="match status" value="1"/>
</dbReference>
<dbReference type="InterPro" id="IPR043429">
    <property type="entry name" value="ArtM/GltK/GlnP/TcyL/YhdX-like"/>
</dbReference>
<dbReference type="InterPro" id="IPR035906">
    <property type="entry name" value="MetI-like_sf"/>
</dbReference>
<evidence type="ECO:0000256" key="1">
    <source>
        <dbReference type="ARBA" id="ARBA00004651"/>
    </source>
</evidence>
<dbReference type="InterPro" id="IPR010065">
    <property type="entry name" value="AA_ABC_transptr_permease_3TM"/>
</dbReference>
<evidence type="ECO:0000256" key="2">
    <source>
        <dbReference type="ARBA" id="ARBA00022448"/>
    </source>
</evidence>
<dbReference type="InterPro" id="IPR000515">
    <property type="entry name" value="MetI-like"/>
</dbReference>
<dbReference type="NCBIfam" id="TIGR01726">
    <property type="entry name" value="HEQRo_perm_3TM"/>
    <property type="match status" value="1"/>
</dbReference>
<dbReference type="CDD" id="cd06261">
    <property type="entry name" value="TM_PBP2"/>
    <property type="match status" value="1"/>
</dbReference>
<keyword evidence="4 7" id="KW-0812">Transmembrane</keyword>